<dbReference type="InterPro" id="IPR011530">
    <property type="entry name" value="rRNA_adenine_dimethylase"/>
</dbReference>
<keyword evidence="4 7" id="KW-0808">Transferase</keyword>
<evidence type="ECO:0000313" key="10">
    <source>
        <dbReference type="EMBL" id="KAF1085858.1"/>
    </source>
</evidence>
<comment type="catalytic activity">
    <reaction evidence="7">
        <text>adenosine(1518)/adenosine(1519) in 16S rRNA + 4 S-adenosyl-L-methionine = N(6)-dimethyladenosine(1518)/N(6)-dimethyladenosine(1519) in 16S rRNA + 4 S-adenosyl-L-homocysteine + 4 H(+)</text>
        <dbReference type="Rhea" id="RHEA:19609"/>
        <dbReference type="Rhea" id="RHEA-COMP:10232"/>
        <dbReference type="Rhea" id="RHEA-COMP:10233"/>
        <dbReference type="ChEBI" id="CHEBI:15378"/>
        <dbReference type="ChEBI" id="CHEBI:57856"/>
        <dbReference type="ChEBI" id="CHEBI:59789"/>
        <dbReference type="ChEBI" id="CHEBI:74411"/>
        <dbReference type="ChEBI" id="CHEBI:74493"/>
        <dbReference type="EC" id="2.1.1.182"/>
    </reaction>
</comment>
<evidence type="ECO:0000256" key="7">
    <source>
        <dbReference type="HAMAP-Rule" id="MF_00607"/>
    </source>
</evidence>
<accession>A0A9D3AZH8</accession>
<sequence>MFDPTSPSVIRDLLQRHKFRIKKKFGQNFLIDGNIINKILYAADLNNMDKVVEIGPGMGALTYRLSKVAKQVFAVEIDRAVLPLLSETLDGLENVALIEADALKINFDQLVQERTGNIAGGYKVVANLPYYITTPLIMHLLERHSNVRKIIVMVQEEVARRLTASPGTKDYGALTVAANYYAEVEMAFKVPRTVFLPRPEVDSAVVSMTVREVPAINVKNQHIYFALVKATFQQRRKTLLNALSSMDKDLPKDRWLDIFKQADIDPVRRGETLNIQEFARLADAYTINR</sequence>
<dbReference type="AlphaFoldDB" id="A0A9D3AZH8"/>
<dbReference type="InterPro" id="IPR020598">
    <property type="entry name" value="rRNA_Ade_methylase_Trfase_N"/>
</dbReference>
<evidence type="ECO:0000256" key="5">
    <source>
        <dbReference type="ARBA" id="ARBA00022691"/>
    </source>
</evidence>
<evidence type="ECO:0000256" key="4">
    <source>
        <dbReference type="ARBA" id="ARBA00022679"/>
    </source>
</evidence>
<dbReference type="PROSITE" id="PS51689">
    <property type="entry name" value="SAM_RNA_A_N6_MT"/>
    <property type="match status" value="1"/>
</dbReference>
<evidence type="ECO:0000259" key="9">
    <source>
        <dbReference type="SMART" id="SM00650"/>
    </source>
</evidence>
<dbReference type="FunFam" id="3.40.50.150:FF:000023">
    <property type="entry name" value="Ribosomal RNA small subunit methyltransferase A"/>
    <property type="match status" value="1"/>
</dbReference>
<comment type="caution">
    <text evidence="10">The sequence shown here is derived from an EMBL/GenBank/DDBJ whole genome shotgun (WGS) entry which is preliminary data.</text>
</comment>
<dbReference type="HAMAP" id="MF_00607">
    <property type="entry name" value="16SrRNA_methyltr_A"/>
    <property type="match status" value="1"/>
</dbReference>
<evidence type="ECO:0000256" key="8">
    <source>
        <dbReference type="PROSITE-ProRule" id="PRU01026"/>
    </source>
</evidence>
<comment type="similarity">
    <text evidence="7">Belongs to the class I-like SAM-binding methyltransferase superfamily. rRNA adenine N(6)-methyltransferase family. RsmA subfamily.</text>
</comment>
<dbReference type="RefSeq" id="WP_161821021.1">
    <property type="nucleotide sequence ID" value="NZ_LSRS01000002.1"/>
</dbReference>
<dbReference type="GO" id="GO:0003723">
    <property type="term" value="F:RNA binding"/>
    <property type="evidence" value="ECO:0007669"/>
    <property type="project" value="UniProtKB-UniRule"/>
</dbReference>
<organism evidence="10 11">
    <name type="scientific">Sporotomaculum syntrophicum</name>
    <dbReference type="NCBI Taxonomy" id="182264"/>
    <lineage>
        <taxon>Bacteria</taxon>
        <taxon>Bacillati</taxon>
        <taxon>Bacillota</taxon>
        <taxon>Clostridia</taxon>
        <taxon>Eubacteriales</taxon>
        <taxon>Desulfallaceae</taxon>
        <taxon>Sporotomaculum</taxon>
    </lineage>
</organism>
<feature type="binding site" evidence="7 8">
    <location>
        <position position="28"/>
    </location>
    <ligand>
        <name>S-adenosyl-L-methionine</name>
        <dbReference type="ChEBI" id="CHEBI:59789"/>
    </ligand>
</feature>
<protein>
    <recommendedName>
        <fullName evidence="7">Ribosomal RNA small subunit methyltransferase A</fullName>
        <ecNumber evidence="7">2.1.1.182</ecNumber>
    </recommendedName>
    <alternativeName>
        <fullName evidence="7">16S rRNA (adenine(1518)-N(6)/adenine(1519)-N(6))-dimethyltransferase</fullName>
    </alternativeName>
    <alternativeName>
        <fullName evidence="7">16S rRNA dimethyladenosine transferase</fullName>
    </alternativeName>
    <alternativeName>
        <fullName evidence="7">16S rRNA dimethylase</fullName>
    </alternativeName>
    <alternativeName>
        <fullName evidence="7">S-adenosylmethionine-6-N', N'-adenosyl(rRNA) dimethyltransferase</fullName>
    </alternativeName>
</protein>
<keyword evidence="3 7" id="KW-0489">Methyltransferase</keyword>
<evidence type="ECO:0000256" key="2">
    <source>
        <dbReference type="ARBA" id="ARBA00022552"/>
    </source>
</evidence>
<evidence type="ECO:0000256" key="1">
    <source>
        <dbReference type="ARBA" id="ARBA00022490"/>
    </source>
</evidence>
<feature type="domain" description="Ribosomal RNA adenine methylase transferase N-terminal" evidence="9">
    <location>
        <begin position="35"/>
        <end position="212"/>
    </location>
</feature>
<keyword evidence="11" id="KW-1185">Reference proteome</keyword>
<dbReference type="Pfam" id="PF00398">
    <property type="entry name" value="RrnaAD"/>
    <property type="match status" value="1"/>
</dbReference>
<dbReference type="InterPro" id="IPR023165">
    <property type="entry name" value="rRNA_Ade_diMease-like_C"/>
</dbReference>
<dbReference type="EC" id="2.1.1.182" evidence="7"/>
<keyword evidence="2 7" id="KW-0698">rRNA processing</keyword>
<dbReference type="Gene3D" id="1.10.8.100">
    <property type="entry name" value="Ribosomal RNA adenine dimethylase-like, domain 2"/>
    <property type="match status" value="1"/>
</dbReference>
<feature type="binding site" evidence="7 8">
    <location>
        <position position="55"/>
    </location>
    <ligand>
        <name>S-adenosyl-L-methionine</name>
        <dbReference type="ChEBI" id="CHEBI:59789"/>
    </ligand>
</feature>
<evidence type="ECO:0000256" key="6">
    <source>
        <dbReference type="ARBA" id="ARBA00022884"/>
    </source>
</evidence>
<name>A0A9D3AZH8_9FIRM</name>
<dbReference type="SUPFAM" id="SSF53335">
    <property type="entry name" value="S-adenosyl-L-methionine-dependent methyltransferases"/>
    <property type="match status" value="1"/>
</dbReference>
<proteinExistence type="inferred from homology"/>
<comment type="function">
    <text evidence="7">Specifically dimethylates two adjacent adenosines (A1518 and A1519) in the loop of a conserved hairpin near the 3'-end of 16S rRNA in the 30S particle. May play a critical role in biogenesis of 30S subunits.</text>
</comment>
<keyword evidence="6 7" id="KW-0694">RNA-binding</keyword>
<dbReference type="InterPro" id="IPR001737">
    <property type="entry name" value="KsgA/Erm"/>
</dbReference>
<evidence type="ECO:0000313" key="11">
    <source>
        <dbReference type="Proteomes" id="UP000798488"/>
    </source>
</evidence>
<dbReference type="Gene3D" id="3.40.50.150">
    <property type="entry name" value="Vaccinia Virus protein VP39"/>
    <property type="match status" value="1"/>
</dbReference>
<feature type="binding site" evidence="7 8">
    <location>
        <position position="101"/>
    </location>
    <ligand>
        <name>S-adenosyl-L-methionine</name>
        <dbReference type="ChEBI" id="CHEBI:59789"/>
    </ligand>
</feature>
<gene>
    <name evidence="7 10" type="primary">rsmA</name>
    <name evidence="7" type="synonym">ksgA</name>
    <name evidence="10" type="ORF">SPSYN_00587</name>
</gene>
<feature type="binding site" evidence="7 8">
    <location>
        <position position="76"/>
    </location>
    <ligand>
        <name>S-adenosyl-L-methionine</name>
        <dbReference type="ChEBI" id="CHEBI:59789"/>
    </ligand>
</feature>
<dbReference type="SMART" id="SM00650">
    <property type="entry name" value="rADc"/>
    <property type="match status" value="1"/>
</dbReference>
<dbReference type="EMBL" id="LSRS01000002">
    <property type="protein sequence ID" value="KAF1085858.1"/>
    <property type="molecule type" value="Genomic_DNA"/>
</dbReference>
<dbReference type="GO" id="GO:0005829">
    <property type="term" value="C:cytosol"/>
    <property type="evidence" value="ECO:0007669"/>
    <property type="project" value="TreeGrafter"/>
</dbReference>
<comment type="subcellular location">
    <subcellularLocation>
        <location evidence="7">Cytoplasm</location>
    </subcellularLocation>
</comment>
<dbReference type="GO" id="GO:0052908">
    <property type="term" value="F:16S rRNA (adenine(1518)-N(6)/adenine(1519)-N(6))-dimethyltransferase activity"/>
    <property type="evidence" value="ECO:0007669"/>
    <property type="project" value="UniProtKB-EC"/>
</dbReference>
<dbReference type="CDD" id="cd02440">
    <property type="entry name" value="AdoMet_MTases"/>
    <property type="match status" value="1"/>
</dbReference>
<reference evidence="10" key="1">
    <citation type="submission" date="2016-02" db="EMBL/GenBank/DDBJ databases">
        <title>Draft Genome Sequence of Sporotomaculum syntrophicum Strain FB, a Syntrophic Benzoate Degrader.</title>
        <authorList>
            <person name="Nobu M.K."/>
            <person name="Narihiro T."/>
            <person name="Qiu Y.-L."/>
            <person name="Ohashi A."/>
            <person name="Liu W.-T."/>
            <person name="Yuji S."/>
        </authorList>
    </citation>
    <scope>NUCLEOTIDE SEQUENCE</scope>
    <source>
        <strain evidence="10">FB</strain>
    </source>
</reference>
<dbReference type="PANTHER" id="PTHR11727:SF7">
    <property type="entry name" value="DIMETHYLADENOSINE TRANSFERASE-RELATED"/>
    <property type="match status" value="1"/>
</dbReference>
<dbReference type="PROSITE" id="PS01131">
    <property type="entry name" value="RRNA_A_DIMETH"/>
    <property type="match status" value="1"/>
</dbReference>
<dbReference type="InterPro" id="IPR029063">
    <property type="entry name" value="SAM-dependent_MTases_sf"/>
</dbReference>
<dbReference type="InterPro" id="IPR020596">
    <property type="entry name" value="rRNA_Ade_Mease_Trfase_CS"/>
</dbReference>
<dbReference type="NCBIfam" id="TIGR00755">
    <property type="entry name" value="ksgA"/>
    <property type="match status" value="1"/>
</dbReference>
<feature type="binding site" evidence="7 8">
    <location>
        <position position="30"/>
    </location>
    <ligand>
        <name>S-adenosyl-L-methionine</name>
        <dbReference type="ChEBI" id="CHEBI:59789"/>
    </ligand>
</feature>
<feature type="binding site" evidence="7 8">
    <location>
        <position position="127"/>
    </location>
    <ligand>
        <name>S-adenosyl-L-methionine</name>
        <dbReference type="ChEBI" id="CHEBI:59789"/>
    </ligand>
</feature>
<dbReference type="OrthoDB" id="9814755at2"/>
<evidence type="ECO:0000256" key="3">
    <source>
        <dbReference type="ARBA" id="ARBA00022603"/>
    </source>
</evidence>
<dbReference type="PANTHER" id="PTHR11727">
    <property type="entry name" value="DIMETHYLADENOSINE TRANSFERASE"/>
    <property type="match status" value="1"/>
</dbReference>
<dbReference type="Proteomes" id="UP000798488">
    <property type="component" value="Unassembled WGS sequence"/>
</dbReference>
<keyword evidence="5 7" id="KW-0949">S-adenosyl-L-methionine</keyword>
<keyword evidence="1 7" id="KW-0963">Cytoplasm</keyword>